<gene>
    <name evidence="2" type="ORF">METZ01_LOCUS427508</name>
</gene>
<sequence length="51" mass="5862">MVYGDLQFIDIIIFIGIAVFLIYRLRNVLGKRTGFEKNDSATEIVQKKSIN</sequence>
<feature type="non-terminal residue" evidence="2">
    <location>
        <position position="1"/>
    </location>
</feature>
<feature type="non-terminal residue" evidence="2">
    <location>
        <position position="51"/>
    </location>
</feature>
<evidence type="ECO:0000256" key="1">
    <source>
        <dbReference type="SAM" id="Phobius"/>
    </source>
</evidence>
<reference evidence="2" key="1">
    <citation type="submission" date="2018-05" db="EMBL/GenBank/DDBJ databases">
        <authorList>
            <person name="Lanie J.A."/>
            <person name="Ng W.-L."/>
            <person name="Kazmierczak K.M."/>
            <person name="Andrzejewski T.M."/>
            <person name="Davidsen T.M."/>
            <person name="Wayne K.J."/>
            <person name="Tettelin H."/>
            <person name="Glass J.I."/>
            <person name="Rusch D."/>
            <person name="Podicherti R."/>
            <person name="Tsui H.-C.T."/>
            <person name="Winkler M.E."/>
        </authorList>
    </citation>
    <scope>NUCLEOTIDE SEQUENCE</scope>
</reference>
<dbReference type="AlphaFoldDB" id="A0A382XUU3"/>
<name>A0A382XUU3_9ZZZZ</name>
<proteinExistence type="predicted"/>
<keyword evidence="1" id="KW-0812">Transmembrane</keyword>
<dbReference type="EMBL" id="UINC01170552">
    <property type="protein sequence ID" value="SVD74654.1"/>
    <property type="molecule type" value="Genomic_DNA"/>
</dbReference>
<protein>
    <submittedName>
        <fullName evidence="2">Uncharacterized protein</fullName>
    </submittedName>
</protein>
<organism evidence="2">
    <name type="scientific">marine metagenome</name>
    <dbReference type="NCBI Taxonomy" id="408172"/>
    <lineage>
        <taxon>unclassified sequences</taxon>
        <taxon>metagenomes</taxon>
        <taxon>ecological metagenomes</taxon>
    </lineage>
</organism>
<accession>A0A382XUU3</accession>
<evidence type="ECO:0000313" key="2">
    <source>
        <dbReference type="EMBL" id="SVD74654.1"/>
    </source>
</evidence>
<feature type="transmembrane region" description="Helical" evidence="1">
    <location>
        <begin position="6"/>
        <end position="23"/>
    </location>
</feature>
<keyword evidence="1" id="KW-0472">Membrane</keyword>
<keyword evidence="1" id="KW-1133">Transmembrane helix</keyword>